<evidence type="ECO:0000313" key="3">
    <source>
        <dbReference type="Proteomes" id="UP001243330"/>
    </source>
</evidence>
<keyword evidence="1" id="KW-1133">Transmembrane helix</keyword>
<feature type="transmembrane region" description="Helical" evidence="1">
    <location>
        <begin position="81"/>
        <end position="103"/>
    </location>
</feature>
<reference evidence="2" key="1">
    <citation type="submission" date="2023-01" db="EMBL/GenBank/DDBJ databases">
        <title>Colletotrichum chrysophilum M932 genome sequence.</title>
        <authorList>
            <person name="Baroncelli R."/>
        </authorList>
    </citation>
    <scope>NUCLEOTIDE SEQUENCE</scope>
    <source>
        <strain evidence="2">M932</strain>
    </source>
</reference>
<evidence type="ECO:0000313" key="2">
    <source>
        <dbReference type="EMBL" id="KAK1845539.1"/>
    </source>
</evidence>
<comment type="caution">
    <text evidence="2">The sequence shown here is derived from an EMBL/GenBank/DDBJ whole genome shotgun (WGS) entry which is preliminary data.</text>
</comment>
<keyword evidence="1" id="KW-0812">Transmembrane</keyword>
<dbReference type="EMBL" id="JAQOWY010000268">
    <property type="protein sequence ID" value="KAK1845539.1"/>
    <property type="molecule type" value="Genomic_DNA"/>
</dbReference>
<gene>
    <name evidence="2" type="ORF">CCHR01_11821</name>
</gene>
<dbReference type="AlphaFoldDB" id="A0AAD9AH86"/>
<keyword evidence="3" id="KW-1185">Reference proteome</keyword>
<sequence>MGKPHGAPVSRCQMPATAPYVFLFLRRLGRCGPPELVLLLSRPGSRIAGQPMNVSFGIFFSRSIDRAFSEPHTDPLSSCPFLQLAISTLAVTAIVIRVTAIVIRRNS</sequence>
<evidence type="ECO:0000256" key="1">
    <source>
        <dbReference type="SAM" id="Phobius"/>
    </source>
</evidence>
<organism evidence="2 3">
    <name type="scientific">Colletotrichum chrysophilum</name>
    <dbReference type="NCBI Taxonomy" id="1836956"/>
    <lineage>
        <taxon>Eukaryota</taxon>
        <taxon>Fungi</taxon>
        <taxon>Dikarya</taxon>
        <taxon>Ascomycota</taxon>
        <taxon>Pezizomycotina</taxon>
        <taxon>Sordariomycetes</taxon>
        <taxon>Hypocreomycetidae</taxon>
        <taxon>Glomerellales</taxon>
        <taxon>Glomerellaceae</taxon>
        <taxon>Colletotrichum</taxon>
        <taxon>Colletotrichum gloeosporioides species complex</taxon>
    </lineage>
</organism>
<dbReference type="Proteomes" id="UP001243330">
    <property type="component" value="Unassembled WGS sequence"/>
</dbReference>
<name>A0AAD9AH86_9PEZI</name>
<accession>A0AAD9AH86</accession>
<proteinExistence type="predicted"/>
<keyword evidence="1" id="KW-0472">Membrane</keyword>
<protein>
    <submittedName>
        <fullName evidence="2">Uncharacterized protein</fullName>
    </submittedName>
</protein>